<accession>A0A7V3ZXQ3</accession>
<dbReference type="Pfam" id="PF12837">
    <property type="entry name" value="Fer4_6"/>
    <property type="match status" value="1"/>
</dbReference>
<dbReference type="PROSITE" id="PS00198">
    <property type="entry name" value="4FE4S_FER_1"/>
    <property type="match status" value="1"/>
</dbReference>
<keyword evidence="4" id="KW-0408">Iron</keyword>
<evidence type="ECO:0000256" key="2">
    <source>
        <dbReference type="ARBA" id="ARBA00022723"/>
    </source>
</evidence>
<evidence type="ECO:0000313" key="7">
    <source>
        <dbReference type="EMBL" id="HGL17587.1"/>
    </source>
</evidence>
<dbReference type="GO" id="GO:0051539">
    <property type="term" value="F:4 iron, 4 sulfur cluster binding"/>
    <property type="evidence" value="ECO:0007669"/>
    <property type="project" value="UniProtKB-KW"/>
</dbReference>
<keyword evidence="1" id="KW-0004">4Fe-4S</keyword>
<dbReference type="InterPro" id="IPR009051">
    <property type="entry name" value="Helical_ferredxn"/>
</dbReference>
<evidence type="ECO:0000256" key="4">
    <source>
        <dbReference type="ARBA" id="ARBA00023004"/>
    </source>
</evidence>
<dbReference type="PROSITE" id="PS51379">
    <property type="entry name" value="4FE4S_FER_2"/>
    <property type="match status" value="1"/>
</dbReference>
<name>A0A7V3ZXQ3_UNCW3</name>
<dbReference type="Gene3D" id="1.10.1060.10">
    <property type="entry name" value="Alpha-helical ferredoxin"/>
    <property type="match status" value="1"/>
</dbReference>
<dbReference type="GO" id="GO:0046872">
    <property type="term" value="F:metal ion binding"/>
    <property type="evidence" value="ECO:0007669"/>
    <property type="project" value="UniProtKB-KW"/>
</dbReference>
<evidence type="ECO:0000256" key="3">
    <source>
        <dbReference type="ARBA" id="ARBA00022737"/>
    </source>
</evidence>
<keyword evidence="5" id="KW-0411">Iron-sulfur</keyword>
<organism evidence="7">
    <name type="scientific">candidate division WOR-3 bacterium</name>
    <dbReference type="NCBI Taxonomy" id="2052148"/>
    <lineage>
        <taxon>Bacteria</taxon>
        <taxon>Bacteria division WOR-3</taxon>
    </lineage>
</organism>
<dbReference type="EMBL" id="DTDJ01000031">
    <property type="protein sequence ID" value="HGL17587.1"/>
    <property type="molecule type" value="Genomic_DNA"/>
</dbReference>
<dbReference type="AlphaFoldDB" id="A0A7V3ZXQ3"/>
<proteinExistence type="predicted"/>
<protein>
    <recommendedName>
        <fullName evidence="6">4Fe-4S ferredoxin-type domain-containing protein</fullName>
    </recommendedName>
</protein>
<comment type="caution">
    <text evidence="7">The sequence shown here is derived from an EMBL/GenBank/DDBJ whole genome shotgun (WGS) entry which is preliminary data.</text>
</comment>
<dbReference type="Pfam" id="PF14691">
    <property type="entry name" value="Fer4_20"/>
    <property type="match status" value="1"/>
</dbReference>
<keyword evidence="2" id="KW-0479">Metal-binding</keyword>
<dbReference type="InterPro" id="IPR028261">
    <property type="entry name" value="DPD_II"/>
</dbReference>
<evidence type="ECO:0000256" key="5">
    <source>
        <dbReference type="ARBA" id="ARBA00023014"/>
    </source>
</evidence>
<dbReference type="InterPro" id="IPR036188">
    <property type="entry name" value="FAD/NAD-bd_sf"/>
</dbReference>
<dbReference type="PANTHER" id="PTHR43724">
    <property type="entry name" value="PYRUVATE SYNTHASE SUBUNIT PORD"/>
    <property type="match status" value="1"/>
</dbReference>
<dbReference type="InterPro" id="IPR017900">
    <property type="entry name" value="4Fe4S_Fe_S_CS"/>
</dbReference>
<evidence type="ECO:0000259" key="6">
    <source>
        <dbReference type="PROSITE" id="PS51379"/>
    </source>
</evidence>
<evidence type="ECO:0000256" key="1">
    <source>
        <dbReference type="ARBA" id="ARBA00022485"/>
    </source>
</evidence>
<gene>
    <name evidence="7" type="ORF">ENU66_04585</name>
</gene>
<feature type="domain" description="4Fe-4S ferredoxin-type" evidence="6">
    <location>
        <begin position="336"/>
        <end position="365"/>
    </location>
</feature>
<dbReference type="SUPFAM" id="SSF51905">
    <property type="entry name" value="FAD/NAD(P)-binding domain"/>
    <property type="match status" value="1"/>
</dbReference>
<reference evidence="7" key="1">
    <citation type="journal article" date="2020" name="mSystems">
        <title>Genome- and Community-Level Interaction Insights into Carbon Utilization and Element Cycling Functions of Hydrothermarchaeota in Hydrothermal Sediment.</title>
        <authorList>
            <person name="Zhou Z."/>
            <person name="Liu Y."/>
            <person name="Xu W."/>
            <person name="Pan J."/>
            <person name="Luo Z.H."/>
            <person name="Li M."/>
        </authorList>
    </citation>
    <scope>NUCLEOTIDE SEQUENCE [LARGE SCALE GENOMIC DNA]</scope>
    <source>
        <strain evidence="7">SpSt-69</strain>
    </source>
</reference>
<dbReference type="InterPro" id="IPR017896">
    <property type="entry name" value="4Fe4S_Fe-S-bd"/>
</dbReference>
<dbReference type="Gene3D" id="3.30.70.20">
    <property type="match status" value="1"/>
</dbReference>
<sequence>MEIKPIKVNSINDLPEAPVSQGVTLIRKTGTWKNVRPVISERSAPCENACPLKIRIPKFIDYLTKSESDKAGLEILKWNPFPSITGRVCPAKCETGCNRNKYDEKISIRELERFLGDLILEKKRIEIKGQKTVKVAVYGTSTSLMAAVYRLSEGGFKVVVFTKGQRLFSDVRDSIPEDILKKEEKVLNDAGLEIITDKAPSIQELKNTFNYILLSSADAQNMNIVDTKVGKTEDEKIFVVTEEQDIARSIKNGLSVALYLTSKEEGKEYQEERLPRVVSYKEIITDYFNHEKAIPEIRTLDEAIKEAFRCFSCGTCNSCGNCYVFCPDSAVKWIDNFPSFDYDYCKGCGVCVNECPRGVLELVPEK</sequence>
<dbReference type="SUPFAM" id="SSF54862">
    <property type="entry name" value="4Fe-4S ferredoxins"/>
    <property type="match status" value="1"/>
</dbReference>
<keyword evidence="3" id="KW-0677">Repeat</keyword>
<dbReference type="PANTHER" id="PTHR43724:SF1">
    <property type="entry name" value="PYRUVATE SYNTHASE SUBUNIT PORD"/>
    <property type="match status" value="1"/>
</dbReference>